<gene>
    <name evidence="1" type="ORF">BDN72DRAFT_26721</name>
</gene>
<reference evidence="1 2" key="1">
    <citation type="journal article" date="2019" name="Nat. Ecol. Evol.">
        <title>Megaphylogeny resolves global patterns of mushroom evolution.</title>
        <authorList>
            <person name="Varga T."/>
            <person name="Krizsan K."/>
            <person name="Foldi C."/>
            <person name="Dima B."/>
            <person name="Sanchez-Garcia M."/>
            <person name="Sanchez-Ramirez S."/>
            <person name="Szollosi G.J."/>
            <person name="Szarkandi J.G."/>
            <person name="Papp V."/>
            <person name="Albert L."/>
            <person name="Andreopoulos W."/>
            <person name="Angelini C."/>
            <person name="Antonin V."/>
            <person name="Barry K.W."/>
            <person name="Bougher N.L."/>
            <person name="Buchanan P."/>
            <person name="Buyck B."/>
            <person name="Bense V."/>
            <person name="Catcheside P."/>
            <person name="Chovatia M."/>
            <person name="Cooper J."/>
            <person name="Damon W."/>
            <person name="Desjardin D."/>
            <person name="Finy P."/>
            <person name="Geml J."/>
            <person name="Haridas S."/>
            <person name="Hughes K."/>
            <person name="Justo A."/>
            <person name="Karasinski D."/>
            <person name="Kautmanova I."/>
            <person name="Kiss B."/>
            <person name="Kocsube S."/>
            <person name="Kotiranta H."/>
            <person name="LaButti K.M."/>
            <person name="Lechner B.E."/>
            <person name="Liimatainen K."/>
            <person name="Lipzen A."/>
            <person name="Lukacs Z."/>
            <person name="Mihaltcheva S."/>
            <person name="Morgado L.N."/>
            <person name="Niskanen T."/>
            <person name="Noordeloos M.E."/>
            <person name="Ohm R.A."/>
            <person name="Ortiz-Santana B."/>
            <person name="Ovrebo C."/>
            <person name="Racz N."/>
            <person name="Riley R."/>
            <person name="Savchenko A."/>
            <person name="Shiryaev A."/>
            <person name="Soop K."/>
            <person name="Spirin V."/>
            <person name="Szebenyi C."/>
            <person name="Tomsovsky M."/>
            <person name="Tulloss R.E."/>
            <person name="Uehling J."/>
            <person name="Grigoriev I.V."/>
            <person name="Vagvolgyi C."/>
            <person name="Papp T."/>
            <person name="Martin F.M."/>
            <person name="Miettinen O."/>
            <person name="Hibbett D.S."/>
            <person name="Nagy L.G."/>
        </authorList>
    </citation>
    <scope>NUCLEOTIDE SEQUENCE [LARGE SCALE GENOMIC DNA]</scope>
    <source>
        <strain evidence="1 2">NL-1719</strain>
    </source>
</reference>
<evidence type="ECO:0000313" key="1">
    <source>
        <dbReference type="EMBL" id="TFK77094.1"/>
    </source>
</evidence>
<organism evidence="1 2">
    <name type="scientific">Pluteus cervinus</name>
    <dbReference type="NCBI Taxonomy" id="181527"/>
    <lineage>
        <taxon>Eukaryota</taxon>
        <taxon>Fungi</taxon>
        <taxon>Dikarya</taxon>
        <taxon>Basidiomycota</taxon>
        <taxon>Agaricomycotina</taxon>
        <taxon>Agaricomycetes</taxon>
        <taxon>Agaricomycetidae</taxon>
        <taxon>Agaricales</taxon>
        <taxon>Pluteineae</taxon>
        <taxon>Pluteaceae</taxon>
        <taxon>Pluteus</taxon>
    </lineage>
</organism>
<dbReference type="EMBL" id="ML208259">
    <property type="protein sequence ID" value="TFK77094.1"/>
    <property type="molecule type" value="Genomic_DNA"/>
</dbReference>
<sequence length="397" mass="45458">MSLPIAPPPLHVEDDYAAADPARKRFSQKSSLSRYLSLPNLRRKSSKLPQPSNQSEQGDIQEDAEEFAPHHVPEATGATQNTITLHGPDNRDEPCEQDRYEWAILYENQRGMTVFSIPYYSKLSLLPNDPPPFTMPNTSSKRSNQPPLSLTEYPLPDGRWRWVSKAWMIDMRSDTGEVQHDGFEYNWVFRQHKWRAEVGPLSAGGWVRRRRWVRLMMRPGQKKQDLNESERSSLAVPSSGDRQSSGSLHSSLHPSSAERSNAAVDAALDSVWMGETEEDWNRCHSLLKRFDRDGRKLEIWKWWLSYYPANARPDVKGKGREHPTVAAEEAPPIPKQWIAAVVKTHADSILHMFIYPDSRAELLHLFKLTMPEVFEELGLGQSQPEFWSYGNEEAADT</sequence>
<evidence type="ECO:0000313" key="2">
    <source>
        <dbReference type="Proteomes" id="UP000308600"/>
    </source>
</evidence>
<accession>A0ACD3BGC9</accession>
<protein>
    <submittedName>
        <fullName evidence="1">Uncharacterized protein</fullName>
    </submittedName>
</protein>
<dbReference type="Proteomes" id="UP000308600">
    <property type="component" value="Unassembled WGS sequence"/>
</dbReference>
<proteinExistence type="predicted"/>
<keyword evidence="2" id="KW-1185">Reference proteome</keyword>
<name>A0ACD3BGC9_9AGAR</name>